<sequence>MNTKIFRMSWPVLAVTFFLVAQGAFSAESVSAEVVTNESEIIQLTTEEDSGGETIITLESSRAIQYTAFKLLNPLRLVLDFPKMGKGSLTDQVEINKGVVESIRAIRFEEAGVLRLEISLNKAAGYDIQKPVNNQLVIHLKETPVQASRPSMDKMGQSRKMTRRNQSSAEKKQKVIEELAEIGIDPCESLLGGEKEKISLDFQDANVRNLFRIFSEISGFNLILSPEVAGEVNMRLLDVPWNEALEVILKNSGLGRQCLGKNIIRVASLQTLALEEEQKVEGNIRKRDKEVSEKLAAELVTEVVRIDYANIKEVAINLETIKSERGKITVDSRTNTLILTDIDGNLDDMVKLVRVIDVQTPQVMIEARIVEVNKNVSQQLGVQWGTTFTGFNGNTTIAPPTGANSPFLVDLLPGGTVLGAGATSGLALGVDGLIDGLNLDLQLTALEKKGDARILSSPKVTTLDNKEARIESGRSIPFQTTSANQGTKIEFVDAELSLKVTPHITSDDYVYMVIDATKNAANLAVKVNGFPEITTKEAHTEVLVKNGDTTVLGGIYESEVRRNKESVPVLSKIPILGALFRNMDEADDVKELLIFVTPTILTNTYSKMQ</sequence>
<dbReference type="Pfam" id="PF00263">
    <property type="entry name" value="Secretin"/>
    <property type="match status" value="1"/>
</dbReference>
<dbReference type="NCBIfam" id="TIGR02515">
    <property type="entry name" value="IV_pilus_PilQ"/>
    <property type="match status" value="1"/>
</dbReference>
<evidence type="ECO:0000259" key="8">
    <source>
        <dbReference type="Pfam" id="PF03958"/>
    </source>
</evidence>
<feature type="region of interest" description="Disordered" evidence="6">
    <location>
        <begin position="147"/>
        <end position="170"/>
    </location>
</feature>
<dbReference type="PANTHER" id="PTHR30604">
    <property type="entry name" value="PROTEIN TRANSPORT PROTEIN HOFQ"/>
    <property type="match status" value="1"/>
</dbReference>
<dbReference type="InterPro" id="IPR001775">
    <property type="entry name" value="GspD/PilQ"/>
</dbReference>
<gene>
    <name evidence="10" type="ORF">MNBD_NITROSPINAE05-1424</name>
</gene>
<dbReference type="AlphaFoldDB" id="A0A3B1CKX7"/>
<organism evidence="10">
    <name type="scientific">hydrothermal vent metagenome</name>
    <dbReference type="NCBI Taxonomy" id="652676"/>
    <lineage>
        <taxon>unclassified sequences</taxon>
        <taxon>metagenomes</taxon>
        <taxon>ecological metagenomes</taxon>
    </lineage>
</organism>
<keyword evidence="2" id="KW-0813">Transport</keyword>
<dbReference type="Gene3D" id="3.30.1370.120">
    <property type="match status" value="1"/>
</dbReference>
<evidence type="ECO:0000259" key="7">
    <source>
        <dbReference type="Pfam" id="PF00263"/>
    </source>
</evidence>
<evidence type="ECO:0000313" key="10">
    <source>
        <dbReference type="EMBL" id="VAX30799.1"/>
    </source>
</evidence>
<dbReference type="Gene3D" id="2.60.40.3500">
    <property type="match status" value="1"/>
</dbReference>
<reference evidence="10" key="1">
    <citation type="submission" date="2018-06" db="EMBL/GenBank/DDBJ databases">
        <authorList>
            <person name="Zhirakovskaya E."/>
        </authorList>
    </citation>
    <scope>NUCLEOTIDE SEQUENCE</scope>
</reference>
<evidence type="ECO:0000256" key="4">
    <source>
        <dbReference type="ARBA" id="ARBA00023136"/>
    </source>
</evidence>
<dbReference type="Pfam" id="PF11741">
    <property type="entry name" value="AMIN"/>
    <property type="match status" value="1"/>
</dbReference>
<accession>A0A3B1CKX7</accession>
<feature type="domain" description="AMIN" evidence="9">
    <location>
        <begin position="50"/>
        <end position="129"/>
    </location>
</feature>
<dbReference type="InterPro" id="IPR005644">
    <property type="entry name" value="NolW-like"/>
</dbReference>
<dbReference type="GO" id="GO:0016020">
    <property type="term" value="C:membrane"/>
    <property type="evidence" value="ECO:0007669"/>
    <property type="project" value="UniProtKB-SubCell"/>
</dbReference>
<keyword evidence="3" id="KW-0732">Signal</keyword>
<evidence type="ECO:0000256" key="1">
    <source>
        <dbReference type="ARBA" id="ARBA00004370"/>
    </source>
</evidence>
<keyword evidence="4" id="KW-0472">Membrane</keyword>
<dbReference type="InterPro" id="IPR038591">
    <property type="entry name" value="NolW-like_sf"/>
</dbReference>
<dbReference type="InterPro" id="IPR051808">
    <property type="entry name" value="Type_IV_pilus_biogenesis"/>
</dbReference>
<dbReference type="PRINTS" id="PR00811">
    <property type="entry name" value="BCTERIALGSPD"/>
</dbReference>
<dbReference type="PANTHER" id="PTHR30604:SF1">
    <property type="entry name" value="DNA UTILIZATION PROTEIN HOFQ"/>
    <property type="match status" value="1"/>
</dbReference>
<dbReference type="GO" id="GO:0009306">
    <property type="term" value="P:protein secretion"/>
    <property type="evidence" value="ECO:0007669"/>
    <property type="project" value="InterPro"/>
</dbReference>
<name>A0A3B1CKX7_9ZZZZ</name>
<dbReference type="InterPro" id="IPR013355">
    <property type="entry name" value="Pilus_4_PilQ"/>
</dbReference>
<proteinExistence type="predicted"/>
<dbReference type="InterPro" id="IPR021731">
    <property type="entry name" value="AMIN_dom"/>
</dbReference>
<dbReference type="Gene3D" id="3.30.1370.130">
    <property type="match status" value="1"/>
</dbReference>
<dbReference type="Pfam" id="PF03958">
    <property type="entry name" value="Secretin_N"/>
    <property type="match status" value="1"/>
</dbReference>
<evidence type="ECO:0000256" key="6">
    <source>
        <dbReference type="SAM" id="MobiDB-lite"/>
    </source>
</evidence>
<feature type="domain" description="Type II/III secretion system secretin-like" evidence="7">
    <location>
        <begin position="445"/>
        <end position="601"/>
    </location>
</feature>
<evidence type="ECO:0000256" key="5">
    <source>
        <dbReference type="ARBA" id="ARBA00023237"/>
    </source>
</evidence>
<evidence type="ECO:0000259" key="9">
    <source>
        <dbReference type="Pfam" id="PF11741"/>
    </source>
</evidence>
<dbReference type="InterPro" id="IPR004846">
    <property type="entry name" value="T2SS/T3SS_dom"/>
</dbReference>
<feature type="domain" description="NolW-like" evidence="8">
    <location>
        <begin position="301"/>
        <end position="362"/>
    </location>
</feature>
<comment type="subcellular location">
    <subcellularLocation>
        <location evidence="1">Membrane</location>
    </subcellularLocation>
</comment>
<evidence type="ECO:0000256" key="2">
    <source>
        <dbReference type="ARBA" id="ARBA00022448"/>
    </source>
</evidence>
<keyword evidence="5" id="KW-0998">Cell outer membrane</keyword>
<evidence type="ECO:0000256" key="3">
    <source>
        <dbReference type="ARBA" id="ARBA00022729"/>
    </source>
</evidence>
<dbReference type="EMBL" id="UOGG01000129">
    <property type="protein sequence ID" value="VAX30799.1"/>
    <property type="molecule type" value="Genomic_DNA"/>
</dbReference>
<protein>
    <submittedName>
        <fullName evidence="10">Type IV pilus biogenesis protein PilQ</fullName>
    </submittedName>
</protein>